<dbReference type="Pfam" id="PF09334">
    <property type="entry name" value="tRNA-synt_1g"/>
    <property type="match status" value="1"/>
</dbReference>
<comment type="cofactor">
    <cofactor evidence="12">
        <name>Zn(2+)</name>
        <dbReference type="ChEBI" id="CHEBI:29105"/>
    </cofactor>
    <text evidence="12">Binds 1 zinc ion per subunit.</text>
</comment>
<dbReference type="PRINTS" id="PR01041">
    <property type="entry name" value="TRNASYNTHMET"/>
</dbReference>
<dbReference type="Gene3D" id="2.20.28.20">
    <property type="entry name" value="Methionyl-tRNA synthetase, Zn-domain"/>
    <property type="match status" value="1"/>
</dbReference>
<dbReference type="SUPFAM" id="SSF57770">
    <property type="entry name" value="Methionyl-tRNA synthetase (MetRS), Zn-domain"/>
    <property type="match status" value="1"/>
</dbReference>
<evidence type="ECO:0000256" key="10">
    <source>
        <dbReference type="ARBA" id="ARBA00023146"/>
    </source>
</evidence>
<keyword evidence="7 12" id="KW-0862">Zinc</keyword>
<dbReference type="NCBIfam" id="TIGR00398">
    <property type="entry name" value="metG"/>
    <property type="match status" value="1"/>
</dbReference>
<dbReference type="InterPro" id="IPR001412">
    <property type="entry name" value="aa-tRNA-synth_I_CS"/>
</dbReference>
<dbReference type="GO" id="GO:0005829">
    <property type="term" value="C:cytosol"/>
    <property type="evidence" value="ECO:0007669"/>
    <property type="project" value="TreeGrafter"/>
</dbReference>
<dbReference type="GO" id="GO:0005524">
    <property type="term" value="F:ATP binding"/>
    <property type="evidence" value="ECO:0007669"/>
    <property type="project" value="UniProtKB-UniRule"/>
</dbReference>
<dbReference type="FunFam" id="2.20.28.20:FF:000001">
    <property type="entry name" value="Methionine--tRNA ligase"/>
    <property type="match status" value="1"/>
</dbReference>
<feature type="binding site" evidence="12">
    <location>
        <position position="335"/>
    </location>
    <ligand>
        <name>ATP</name>
        <dbReference type="ChEBI" id="CHEBI:30616"/>
    </ligand>
</feature>
<feature type="binding site" evidence="12">
    <location>
        <position position="162"/>
    </location>
    <ligand>
        <name>Zn(2+)</name>
        <dbReference type="ChEBI" id="CHEBI:29105"/>
    </ligand>
</feature>
<feature type="binding site" evidence="12">
    <location>
        <position position="149"/>
    </location>
    <ligand>
        <name>Zn(2+)</name>
        <dbReference type="ChEBI" id="CHEBI:29105"/>
    </ligand>
</feature>
<evidence type="ECO:0000256" key="8">
    <source>
        <dbReference type="ARBA" id="ARBA00022840"/>
    </source>
</evidence>
<dbReference type="GO" id="GO:0006431">
    <property type="term" value="P:methionyl-tRNA aminoacylation"/>
    <property type="evidence" value="ECO:0007669"/>
    <property type="project" value="UniProtKB-UniRule"/>
</dbReference>
<dbReference type="SUPFAM" id="SSF47323">
    <property type="entry name" value="Anticodon-binding domain of a subclass of class I aminoacyl-tRNA synthetases"/>
    <property type="match status" value="1"/>
</dbReference>
<dbReference type="CDD" id="cd07957">
    <property type="entry name" value="Anticodon_Ia_Met"/>
    <property type="match status" value="1"/>
</dbReference>
<evidence type="ECO:0000256" key="6">
    <source>
        <dbReference type="ARBA" id="ARBA00022741"/>
    </source>
</evidence>
<keyword evidence="10 12" id="KW-0030">Aminoacyl-tRNA synthetase</keyword>
<feature type="domain" description="Methionyl/Leucyl tRNA synthetase" evidence="13">
    <location>
        <begin position="8"/>
        <end position="396"/>
    </location>
</feature>
<comment type="function">
    <text evidence="1 12">Is required not only for elongation of protein synthesis but also for the initiation of all mRNA translation through initiator tRNA(fMet) aminoacylation.</text>
</comment>
<proteinExistence type="inferred from homology"/>
<dbReference type="STRING" id="1921549.GCA_900128825_00077"/>
<organism evidence="14 15">
    <name type="scientific">Buchnera aphidicola</name>
    <name type="common">Cinara strobi</name>
    <dbReference type="NCBI Taxonomy" id="1921549"/>
    <lineage>
        <taxon>Bacteria</taxon>
        <taxon>Pseudomonadati</taxon>
        <taxon>Pseudomonadota</taxon>
        <taxon>Gammaproteobacteria</taxon>
        <taxon>Enterobacterales</taxon>
        <taxon>Erwiniaceae</taxon>
        <taxon>Buchnera</taxon>
    </lineage>
</organism>
<keyword evidence="5 12" id="KW-0436">Ligase</keyword>
<dbReference type="InterPro" id="IPR009080">
    <property type="entry name" value="tRNAsynth_Ia_anticodon-bd"/>
</dbReference>
<evidence type="ECO:0000259" key="13">
    <source>
        <dbReference type="Pfam" id="PF09334"/>
    </source>
</evidence>
<comment type="subcellular location">
    <subcellularLocation>
        <location evidence="2 12">Cytoplasm</location>
    </subcellularLocation>
</comment>
<evidence type="ECO:0000256" key="4">
    <source>
        <dbReference type="ARBA" id="ARBA00022490"/>
    </source>
</evidence>
<sequence>MNNPNRTMLVTCAFPYANGDIHLGHLLEHIQADIWVRYLRMKGHSVVFICSDDTHGTAIMLKAKSMNMNPEKLISSMKDRHQDDLFKFSIIYDNYSSTHQKENKNLCNKIYYLLKKKKFIIEKNISQLYDISCDMFLSDRFVKGTCPKCKASSQYGDNCDSCGAVYNAIELLNPISEISHTTPCIRLSKHLFFKLSYFSPFLKNWIVSGSLQLPVSNQLKEWLSLGLRSWNISRDYPYFGFKIPGYIDKFFYVWMDASIGYMSCFKELCDIKKEINFNDFWSIDSKYELYHFIGKDITYFHGLFWPAILEACGYRKPTKIFAHGYVTFQGLKLSKSKGFMISGRKWLSCFDSDSLRYYFSSKLSNNIEDLEMNLYDYANKINSDIVNNIVNLASRSASFLKKYFFNTLSNVLVNSSLYQQFTREAILIEDLFEERKFSRIIQKIRFLSDLANKYISQKKPWILIKNHLFKDKVHNICSFGIHLFRVLMIFLKPIMPVLAEKTELFLNKPLLWSEIDQPLLSHKINNFSILYHRIERSKVDYFLKKYK</sequence>
<name>A0A3B1DKS5_9GAMM</name>
<evidence type="ECO:0000313" key="14">
    <source>
        <dbReference type="EMBL" id="VAX76321.1"/>
    </source>
</evidence>
<dbReference type="InterPro" id="IPR033911">
    <property type="entry name" value="MetRS_core"/>
</dbReference>
<feature type="short sequence motif" description="'HIGH' region" evidence="12">
    <location>
        <begin position="15"/>
        <end position="25"/>
    </location>
</feature>
<dbReference type="InterPro" id="IPR041872">
    <property type="entry name" value="Anticodon_Met"/>
</dbReference>
<feature type="short sequence motif" description="'KMSKS' region" evidence="12">
    <location>
        <begin position="332"/>
        <end position="336"/>
    </location>
</feature>
<dbReference type="PANTHER" id="PTHR45765:SF1">
    <property type="entry name" value="METHIONINE--TRNA LIGASE, CYTOPLASMIC"/>
    <property type="match status" value="1"/>
</dbReference>
<evidence type="ECO:0000256" key="2">
    <source>
        <dbReference type="ARBA" id="ARBA00004496"/>
    </source>
</evidence>
<dbReference type="InterPro" id="IPR014758">
    <property type="entry name" value="Met-tRNA_synth"/>
</dbReference>
<dbReference type="Gene3D" id="3.40.50.620">
    <property type="entry name" value="HUPs"/>
    <property type="match status" value="1"/>
</dbReference>
<evidence type="ECO:0000256" key="7">
    <source>
        <dbReference type="ARBA" id="ARBA00022833"/>
    </source>
</evidence>
<keyword evidence="12" id="KW-0479">Metal-binding</keyword>
<dbReference type="InterPro" id="IPR023458">
    <property type="entry name" value="Met-tRNA_ligase_1"/>
</dbReference>
<dbReference type="SUPFAM" id="SSF52374">
    <property type="entry name" value="Nucleotidylyl transferase"/>
    <property type="match status" value="1"/>
</dbReference>
<evidence type="ECO:0000256" key="3">
    <source>
        <dbReference type="ARBA" id="ARBA00008258"/>
    </source>
</evidence>
<dbReference type="HAMAP" id="MF_00098">
    <property type="entry name" value="Met_tRNA_synth_type1"/>
    <property type="match status" value="1"/>
</dbReference>
<dbReference type="RefSeq" id="WP_158348956.1">
    <property type="nucleotide sequence ID" value="NZ_LR025085.1"/>
</dbReference>
<evidence type="ECO:0000256" key="11">
    <source>
        <dbReference type="ARBA" id="ARBA00047364"/>
    </source>
</evidence>
<dbReference type="OrthoDB" id="9810191at2"/>
<dbReference type="Gene3D" id="1.10.730.10">
    <property type="entry name" value="Isoleucyl-tRNA Synthetase, Domain 1"/>
    <property type="match status" value="1"/>
</dbReference>
<dbReference type="GO" id="GO:0004825">
    <property type="term" value="F:methionine-tRNA ligase activity"/>
    <property type="evidence" value="ECO:0007669"/>
    <property type="project" value="UniProtKB-UniRule"/>
</dbReference>
<dbReference type="InterPro" id="IPR015413">
    <property type="entry name" value="Methionyl/Leucyl_tRNA_Synth"/>
</dbReference>
<dbReference type="PANTHER" id="PTHR45765">
    <property type="entry name" value="METHIONINE--TRNA LIGASE"/>
    <property type="match status" value="1"/>
</dbReference>
<dbReference type="EC" id="6.1.1.10" evidence="12"/>
<dbReference type="NCBIfam" id="NF001100">
    <property type="entry name" value="PRK00133.1"/>
    <property type="match status" value="1"/>
</dbReference>
<comment type="subunit">
    <text evidence="12">Monomer.</text>
</comment>
<dbReference type="PROSITE" id="PS00178">
    <property type="entry name" value="AA_TRNA_LIGASE_I"/>
    <property type="match status" value="1"/>
</dbReference>
<keyword evidence="4 12" id="KW-0963">Cytoplasm</keyword>
<keyword evidence="8 12" id="KW-0067">ATP-binding</keyword>
<dbReference type="GO" id="GO:0046872">
    <property type="term" value="F:metal ion binding"/>
    <property type="evidence" value="ECO:0007669"/>
    <property type="project" value="UniProtKB-KW"/>
</dbReference>
<accession>A0A3B1DKS5</accession>
<protein>
    <recommendedName>
        <fullName evidence="12">Methionine--tRNA ligase</fullName>
        <ecNumber evidence="12">6.1.1.10</ecNumber>
    </recommendedName>
    <alternativeName>
        <fullName evidence="12">Methionyl-tRNA synthetase</fullName>
        <shortName evidence="12">MetRS</shortName>
    </alternativeName>
</protein>
<evidence type="ECO:0000256" key="5">
    <source>
        <dbReference type="ARBA" id="ARBA00022598"/>
    </source>
</evidence>
<dbReference type="InterPro" id="IPR014729">
    <property type="entry name" value="Rossmann-like_a/b/a_fold"/>
</dbReference>
<keyword evidence="9 12" id="KW-0648">Protein biosynthesis</keyword>
<dbReference type="Proteomes" id="UP000271849">
    <property type="component" value="Chromosome"/>
</dbReference>
<comment type="similarity">
    <text evidence="3 12">Belongs to the class-I aminoacyl-tRNA synthetase family. MetG type 1 subfamily.</text>
</comment>
<evidence type="ECO:0000256" key="1">
    <source>
        <dbReference type="ARBA" id="ARBA00003314"/>
    </source>
</evidence>
<feature type="binding site" evidence="12">
    <location>
        <position position="146"/>
    </location>
    <ligand>
        <name>Zn(2+)</name>
        <dbReference type="ChEBI" id="CHEBI:29105"/>
    </ligand>
</feature>
<evidence type="ECO:0000256" key="12">
    <source>
        <dbReference type="HAMAP-Rule" id="MF_00098"/>
    </source>
</evidence>
<evidence type="ECO:0000256" key="9">
    <source>
        <dbReference type="ARBA" id="ARBA00022917"/>
    </source>
</evidence>
<reference evidence="15" key="1">
    <citation type="submission" date="2018-09" db="EMBL/GenBank/DDBJ databases">
        <authorList>
            <person name="Manzano-Marin A."/>
            <person name="Manzano-Marin A."/>
        </authorList>
    </citation>
    <scope>NUCLEOTIDE SEQUENCE [LARGE SCALE GENOMIC DNA]</scope>
    <source>
        <strain evidence="15">BuCistrobi</strain>
    </source>
</reference>
<comment type="catalytic activity">
    <reaction evidence="11 12">
        <text>tRNA(Met) + L-methionine + ATP = L-methionyl-tRNA(Met) + AMP + diphosphate</text>
        <dbReference type="Rhea" id="RHEA:13481"/>
        <dbReference type="Rhea" id="RHEA-COMP:9667"/>
        <dbReference type="Rhea" id="RHEA-COMP:9698"/>
        <dbReference type="ChEBI" id="CHEBI:30616"/>
        <dbReference type="ChEBI" id="CHEBI:33019"/>
        <dbReference type="ChEBI" id="CHEBI:57844"/>
        <dbReference type="ChEBI" id="CHEBI:78442"/>
        <dbReference type="ChEBI" id="CHEBI:78530"/>
        <dbReference type="ChEBI" id="CHEBI:456215"/>
        <dbReference type="EC" id="6.1.1.10"/>
    </reaction>
</comment>
<dbReference type="EMBL" id="LR025085">
    <property type="protein sequence ID" value="VAX76321.1"/>
    <property type="molecule type" value="Genomic_DNA"/>
</dbReference>
<feature type="binding site" evidence="12">
    <location>
        <position position="159"/>
    </location>
    <ligand>
        <name>Zn(2+)</name>
        <dbReference type="ChEBI" id="CHEBI:29105"/>
    </ligand>
</feature>
<evidence type="ECO:0000313" key="15">
    <source>
        <dbReference type="Proteomes" id="UP000271849"/>
    </source>
</evidence>
<dbReference type="InterPro" id="IPR029038">
    <property type="entry name" value="MetRS_Zn"/>
</dbReference>
<gene>
    <name evidence="12 14" type="primary">metG</name>
    <name evidence="14" type="ORF">BUCINSTRO3249_0078</name>
</gene>
<dbReference type="AlphaFoldDB" id="A0A3B1DKS5"/>
<keyword evidence="6 12" id="KW-0547">Nucleotide-binding</keyword>